<feature type="compositionally biased region" description="Low complexity" evidence="1">
    <location>
        <begin position="595"/>
        <end position="624"/>
    </location>
</feature>
<feature type="transmembrane region" description="Helical" evidence="2">
    <location>
        <begin position="436"/>
        <end position="454"/>
    </location>
</feature>
<dbReference type="OrthoDB" id="3231000at2759"/>
<feature type="domain" description="LITAF" evidence="3">
    <location>
        <begin position="632"/>
        <end position="714"/>
    </location>
</feature>
<evidence type="ECO:0000256" key="2">
    <source>
        <dbReference type="SAM" id="Phobius"/>
    </source>
</evidence>
<dbReference type="PROSITE" id="PS51837">
    <property type="entry name" value="LITAF"/>
    <property type="match status" value="1"/>
</dbReference>
<proteinExistence type="predicted"/>
<keyword evidence="2" id="KW-0812">Transmembrane</keyword>
<gene>
    <name evidence="4" type="ORF">FHETE_229</name>
</gene>
<keyword evidence="2" id="KW-0472">Membrane</keyword>
<reference evidence="4 5" key="1">
    <citation type="submission" date="2020-05" db="EMBL/GenBank/DDBJ databases">
        <title>Identification and distribution of gene clusters putatively required for synthesis of sphingolipid metabolism inhibitors in phylogenetically diverse species of the filamentous fungus Fusarium.</title>
        <authorList>
            <person name="Kim H.-S."/>
            <person name="Busman M."/>
            <person name="Brown D.W."/>
            <person name="Divon H."/>
            <person name="Uhlig S."/>
            <person name="Proctor R.H."/>
        </authorList>
    </citation>
    <scope>NUCLEOTIDE SEQUENCE [LARGE SCALE GENOMIC DNA]</scope>
    <source>
        <strain evidence="4 5">NRRL 20693</strain>
    </source>
</reference>
<comment type="caution">
    <text evidence="4">The sequence shown here is derived from an EMBL/GenBank/DDBJ whole genome shotgun (WGS) entry which is preliminary data.</text>
</comment>
<protein>
    <recommendedName>
        <fullName evidence="3">LITAF domain-containing protein</fullName>
    </recommendedName>
</protein>
<keyword evidence="2" id="KW-1133">Transmembrane helix</keyword>
<evidence type="ECO:0000259" key="3">
    <source>
        <dbReference type="PROSITE" id="PS51837"/>
    </source>
</evidence>
<name>A0A8H5U2P4_FUSHE</name>
<feature type="region of interest" description="Disordered" evidence="1">
    <location>
        <begin position="542"/>
        <end position="624"/>
    </location>
</feature>
<organism evidence="4 5">
    <name type="scientific">Fusarium heterosporum</name>
    <dbReference type="NCBI Taxonomy" id="42747"/>
    <lineage>
        <taxon>Eukaryota</taxon>
        <taxon>Fungi</taxon>
        <taxon>Dikarya</taxon>
        <taxon>Ascomycota</taxon>
        <taxon>Pezizomycotina</taxon>
        <taxon>Sordariomycetes</taxon>
        <taxon>Hypocreomycetidae</taxon>
        <taxon>Hypocreales</taxon>
        <taxon>Nectriaceae</taxon>
        <taxon>Fusarium</taxon>
        <taxon>Fusarium heterosporum species complex</taxon>
    </lineage>
</organism>
<feature type="compositionally biased region" description="Polar residues" evidence="1">
    <location>
        <begin position="575"/>
        <end position="594"/>
    </location>
</feature>
<dbReference type="SMART" id="SM00714">
    <property type="entry name" value="LITAF"/>
    <property type="match status" value="1"/>
</dbReference>
<sequence>MASRFQASASSWIARNSTYSEYISDLTASDPRLRQPEFKRNVPGISWESRIVNSRIVSFKDGKPPDVSFSTAITSDYLSEYLSTRNPNNEPIRRAYIFEGMNKDVATILGNHFWMDPAFFVEYQRTASIVSKNATPSGILPTSLATQPFMSFSYRDLVTLPEELVGYFGLKCSVTGRGIRSIRFNGEFDSVGCVKRKCLIWSTVHDNGWDCIVLCDPPLNRIIVRQDGPTRGHIFKVDSKPVGGGYIDFVPTNLRSRTRQGPPRTSLAQDLCFYLENYSSLPGLTIYTPDLILLFAKKILASLHSRHLDHLYQTIIRSQLLLRRHSDFTRLDLAAVEANWSSCQTLEKRLHQYCYDLEYTLAQMRIPLQRPDLSEITSWRDVHIDFQMLHHRFENVRDWVGKINASITGLTGIAGNRQAFREQQLSHEATTRTRNVTTLGLFFVPLAYIATLFSMSGEYAPGGDKFWQYFVIALPVTFLVMGTYEATGWVRKWKMEKKPVEKTLYQVPSHQNSNPAVIRSILNDEGLPEVVGPDHIKRSDYYDAPIPVDSESDKRFNEAPIPIDTYDSAPPLPTRYSTGSPQYYSQSGYAPQHNQHTQSSYPPQQQQHQGSFPPQQQGYGYSPQLQSYNSNEVITYVTPLHELGDVSKFVDCPFCRTRAETRVKKASSKMTHASAAVLGFTTIAGAAVPYAGNWASHVIHYCTNCDRKVAMRKFGSKQMKALGTPDHLREVSRYPSANSSNMPGSYRTY</sequence>
<dbReference type="Gene3D" id="1.20.58.340">
    <property type="entry name" value="Magnesium transport protein CorA, transmembrane region"/>
    <property type="match status" value="1"/>
</dbReference>
<feature type="transmembrane region" description="Helical" evidence="2">
    <location>
        <begin position="466"/>
        <end position="487"/>
    </location>
</feature>
<evidence type="ECO:0000313" key="5">
    <source>
        <dbReference type="Proteomes" id="UP000567885"/>
    </source>
</evidence>
<accession>A0A8H5U2P4</accession>
<dbReference type="EMBL" id="JAAGWQ010000003">
    <property type="protein sequence ID" value="KAF5680841.1"/>
    <property type="molecule type" value="Genomic_DNA"/>
</dbReference>
<evidence type="ECO:0000313" key="4">
    <source>
        <dbReference type="EMBL" id="KAF5680841.1"/>
    </source>
</evidence>
<dbReference type="AlphaFoldDB" id="A0A8H5U2P4"/>
<evidence type="ECO:0000256" key="1">
    <source>
        <dbReference type="SAM" id="MobiDB-lite"/>
    </source>
</evidence>
<dbReference type="Proteomes" id="UP000567885">
    <property type="component" value="Unassembled WGS sequence"/>
</dbReference>
<dbReference type="Pfam" id="PF10601">
    <property type="entry name" value="zf-LITAF-like"/>
    <property type="match status" value="1"/>
</dbReference>
<keyword evidence="5" id="KW-1185">Reference proteome</keyword>
<dbReference type="InterPro" id="IPR006629">
    <property type="entry name" value="LITAF"/>
</dbReference>